<evidence type="ECO:0000313" key="2">
    <source>
        <dbReference type="EMBL" id="GAA1175041.1"/>
    </source>
</evidence>
<organism evidence="2 3">
    <name type="scientific">Streptomyces hebeiensis</name>
    <dbReference type="NCBI Taxonomy" id="229486"/>
    <lineage>
        <taxon>Bacteria</taxon>
        <taxon>Bacillati</taxon>
        <taxon>Actinomycetota</taxon>
        <taxon>Actinomycetes</taxon>
        <taxon>Kitasatosporales</taxon>
        <taxon>Streptomycetaceae</taxon>
        <taxon>Streptomyces</taxon>
    </lineage>
</organism>
<accession>A0ABN1UW56</accession>
<dbReference type="Proteomes" id="UP001501371">
    <property type="component" value="Unassembled WGS sequence"/>
</dbReference>
<feature type="region of interest" description="Disordered" evidence="1">
    <location>
        <begin position="1"/>
        <end position="25"/>
    </location>
</feature>
<protein>
    <submittedName>
        <fullName evidence="2">Uncharacterized protein</fullName>
    </submittedName>
</protein>
<reference evidence="2 3" key="1">
    <citation type="journal article" date="2019" name="Int. J. Syst. Evol. Microbiol.">
        <title>The Global Catalogue of Microorganisms (GCM) 10K type strain sequencing project: providing services to taxonomists for standard genome sequencing and annotation.</title>
        <authorList>
            <consortium name="The Broad Institute Genomics Platform"/>
            <consortium name="The Broad Institute Genome Sequencing Center for Infectious Disease"/>
            <person name="Wu L."/>
            <person name="Ma J."/>
        </authorList>
    </citation>
    <scope>NUCLEOTIDE SEQUENCE [LARGE SCALE GENOMIC DNA]</scope>
    <source>
        <strain evidence="2 3">JCM 12696</strain>
    </source>
</reference>
<gene>
    <name evidence="2" type="ORF">GCM10009654_35310</name>
</gene>
<evidence type="ECO:0000256" key="1">
    <source>
        <dbReference type="SAM" id="MobiDB-lite"/>
    </source>
</evidence>
<sequence length="189" mass="21015">MVALPEDTGTTIYHLRPEGGGEGWPAPLGRLSKRVDTHETARSDEGVTLTAPEVPAVTAIGTHSDGQAREPSYAIDFTTITYTVDQALAIRIALPERAWTDSTTHKLRGHLGALLDDEIWDVETPQSRMLIDEARKLLREDMHPTKTTPPGFAYEYMRKLALATRKAAAVYRLRLVDRERERPTAGGKR</sequence>
<keyword evidence="3" id="KW-1185">Reference proteome</keyword>
<proteinExistence type="predicted"/>
<dbReference type="EMBL" id="BAAAKV010000030">
    <property type="protein sequence ID" value="GAA1175041.1"/>
    <property type="molecule type" value="Genomic_DNA"/>
</dbReference>
<evidence type="ECO:0000313" key="3">
    <source>
        <dbReference type="Proteomes" id="UP001501371"/>
    </source>
</evidence>
<name>A0ABN1UW56_9ACTN</name>
<comment type="caution">
    <text evidence="2">The sequence shown here is derived from an EMBL/GenBank/DDBJ whole genome shotgun (WGS) entry which is preliminary data.</text>
</comment>